<dbReference type="SMART" id="SM00347">
    <property type="entry name" value="HTH_MARR"/>
    <property type="match status" value="1"/>
</dbReference>
<accession>A0ABU2NC53</accession>
<gene>
    <name evidence="2" type="ORF">RM445_17410</name>
</gene>
<evidence type="ECO:0000259" key="1">
    <source>
        <dbReference type="PROSITE" id="PS50995"/>
    </source>
</evidence>
<comment type="caution">
    <text evidence="2">The sequence shown here is derived from an EMBL/GenBank/DDBJ whole genome shotgun (WGS) entry which is preliminary data.</text>
</comment>
<feature type="domain" description="HTH marR-type" evidence="1">
    <location>
        <begin position="22"/>
        <end position="158"/>
    </location>
</feature>
<dbReference type="Pfam" id="PF12802">
    <property type="entry name" value="MarR_2"/>
    <property type="match status" value="1"/>
</dbReference>
<dbReference type="InterPro" id="IPR036388">
    <property type="entry name" value="WH-like_DNA-bd_sf"/>
</dbReference>
<reference evidence="3" key="1">
    <citation type="submission" date="2023-07" db="EMBL/GenBank/DDBJ databases">
        <title>30 novel species of actinomycetes from the DSMZ collection.</title>
        <authorList>
            <person name="Nouioui I."/>
        </authorList>
    </citation>
    <scope>NUCLEOTIDE SEQUENCE [LARGE SCALE GENOMIC DNA]</scope>
    <source>
        <strain evidence="3">DSM 45834</strain>
    </source>
</reference>
<proteinExistence type="predicted"/>
<evidence type="ECO:0000313" key="2">
    <source>
        <dbReference type="EMBL" id="MDT0351310.1"/>
    </source>
</evidence>
<dbReference type="InterPro" id="IPR000835">
    <property type="entry name" value="HTH_MarR-typ"/>
</dbReference>
<sequence>MAQLFPEGSPVTADTQWLDDDEQRTWRAFLTAQRLLFDRLERQLQRDAGLPHAYYEILVRLSEAPDRTLRMSQLADSSLSSRSRLSHAVARLEASGWVRRRACAEDRRGSFAELTPEGLAKLEASAPGHVEAVRSDLFDALDRNHQHALREISEALVNHLSDSPPWPVDGDGE</sequence>
<dbReference type="PROSITE" id="PS50995">
    <property type="entry name" value="HTH_MARR_2"/>
    <property type="match status" value="1"/>
</dbReference>
<protein>
    <submittedName>
        <fullName evidence="2">MarR family transcriptional regulator</fullName>
    </submittedName>
</protein>
<dbReference type="PANTHER" id="PTHR33164">
    <property type="entry name" value="TRANSCRIPTIONAL REGULATOR, MARR FAMILY"/>
    <property type="match status" value="1"/>
</dbReference>
<organism evidence="2 3">
    <name type="scientific">Pseudonocardia charpentierae</name>
    <dbReference type="NCBI Taxonomy" id="3075545"/>
    <lineage>
        <taxon>Bacteria</taxon>
        <taxon>Bacillati</taxon>
        <taxon>Actinomycetota</taxon>
        <taxon>Actinomycetes</taxon>
        <taxon>Pseudonocardiales</taxon>
        <taxon>Pseudonocardiaceae</taxon>
        <taxon>Pseudonocardia</taxon>
    </lineage>
</organism>
<dbReference type="PANTHER" id="PTHR33164:SF99">
    <property type="entry name" value="MARR FAMILY REGULATORY PROTEIN"/>
    <property type="match status" value="1"/>
</dbReference>
<dbReference type="SUPFAM" id="SSF46785">
    <property type="entry name" value="Winged helix' DNA-binding domain"/>
    <property type="match status" value="1"/>
</dbReference>
<dbReference type="Proteomes" id="UP001183202">
    <property type="component" value="Unassembled WGS sequence"/>
</dbReference>
<dbReference type="InterPro" id="IPR039422">
    <property type="entry name" value="MarR/SlyA-like"/>
</dbReference>
<dbReference type="EMBL" id="JAVREJ010000012">
    <property type="protein sequence ID" value="MDT0351310.1"/>
    <property type="molecule type" value="Genomic_DNA"/>
</dbReference>
<evidence type="ECO:0000313" key="3">
    <source>
        <dbReference type="Proteomes" id="UP001183202"/>
    </source>
</evidence>
<name>A0ABU2NC53_9PSEU</name>
<dbReference type="InterPro" id="IPR036390">
    <property type="entry name" value="WH_DNA-bd_sf"/>
</dbReference>
<dbReference type="Gene3D" id="1.10.10.10">
    <property type="entry name" value="Winged helix-like DNA-binding domain superfamily/Winged helix DNA-binding domain"/>
    <property type="match status" value="1"/>
</dbReference>
<keyword evidence="3" id="KW-1185">Reference proteome</keyword>